<organism evidence="3 4">
    <name type="scientific">Clathrus columnatus</name>
    <dbReference type="NCBI Taxonomy" id="1419009"/>
    <lineage>
        <taxon>Eukaryota</taxon>
        <taxon>Fungi</taxon>
        <taxon>Dikarya</taxon>
        <taxon>Basidiomycota</taxon>
        <taxon>Agaricomycotina</taxon>
        <taxon>Agaricomycetes</taxon>
        <taxon>Phallomycetidae</taxon>
        <taxon>Phallales</taxon>
        <taxon>Clathraceae</taxon>
        <taxon>Clathrus</taxon>
    </lineage>
</organism>
<dbReference type="GO" id="GO:0006145">
    <property type="term" value="P:purine nucleobase catabolic process"/>
    <property type="evidence" value="ECO:0007669"/>
    <property type="project" value="TreeGrafter"/>
</dbReference>
<evidence type="ECO:0000313" key="3">
    <source>
        <dbReference type="EMBL" id="GJJ16001.1"/>
    </source>
</evidence>
<dbReference type="InterPro" id="IPR050138">
    <property type="entry name" value="DHOase/Allantoinase_Hydrolase"/>
</dbReference>
<proteinExistence type="predicted"/>
<dbReference type="AlphaFoldDB" id="A0AAV5ATA9"/>
<dbReference type="InterPro" id="IPR032466">
    <property type="entry name" value="Metal_Hydrolase"/>
</dbReference>
<sequence length="986" mass="107325">MGLPMHQQTPPIARGKDIRKHEARRGFLNRPFLTLFSLSILSLSFTYLVLSNLSSSESFVSVPSPSHIYNLQSRCAELQSKPGVPSDFYTRTESDRFQKGTNPVLIRNATIWTGENDGHEIVKGDVFLDRGIIQWIGGEEMSNNDRTGNDVAIVEANGGYITPGEGEKKLSYSLIDLHSHLGVDSSPHLSGASDTNSIKGLALPWLRALDGLNTHDDAYRLTVSGGVTTGNVLPGSANAIGGQAFPIKLRPTHERSTSSMLVEVPGSRNSTGWRQMKHACGENPSRVYSGTRMDTIWAFREAYNNARSLVEKQDKFCSAVVNRDWASPAIAASQGEVPEDLKWEALADVIRGKVKVHNHCYEAVDLDGIVRLTNEFKFPIAAFHHAHETYLVPNLLKKTWGGAPAVALFAVNGRYKREAFRGSEFAPRVLADNGIPVVVKSDHPVMNSRYLLFDAQQTHYYGLPANLALASVTTTPAGVLGLSHRIGYLRPGYDADVVIWDSHPLALGATPKQVYIDGIPQLEHPHINEKPALSQKAPTVPNFDKEREAAVKHEGLPPLTPAKQVKNVVFKGVKSIFIKNTVTNTVEELNLKTGDYTSRENSIVVIEDGKISCIGVHATCSEFLSSSSYESVDLENGTLASSFITFGSELGTVEIAGESSTQDGPIFDPLSKDIPSIAGGDGLVIQAVDGLIYSTRNALHAYRAGVTRAVVIPNSRSVIIGLGTYISTGAEYKLAEGAVIQEKTALHVKITHDPSNSASVSTQIALLRRHLNGFGNGDLKEAFQQVVEGNTTLVIHVESADIISSIIKLKSEIEEEKQTSLKVTIVSASEAHLIAKQIGNAGIGVILNPVRPYPGTWEQRRILPGAPLSKENAVAALTRHNITVGLAIIEGWEARNSRFDAAWIALETPGLSKSAALALVSTNLEKLLGIESSNLSQDDIVAYRGGDVFEYEAKVVGVKTLTFEEIITDWYFGLRQNHKYVYQEEL</sequence>
<protein>
    <recommendedName>
        <fullName evidence="2">Amidohydrolase-related domain-containing protein</fullName>
    </recommendedName>
</protein>
<keyword evidence="1" id="KW-0472">Membrane</keyword>
<evidence type="ECO:0000313" key="4">
    <source>
        <dbReference type="Proteomes" id="UP001050691"/>
    </source>
</evidence>
<evidence type="ECO:0000259" key="2">
    <source>
        <dbReference type="Pfam" id="PF01979"/>
    </source>
</evidence>
<keyword evidence="4" id="KW-1185">Reference proteome</keyword>
<feature type="domain" description="Amidohydrolase-related" evidence="2">
    <location>
        <begin position="426"/>
        <end position="515"/>
    </location>
</feature>
<reference evidence="3" key="1">
    <citation type="submission" date="2021-10" db="EMBL/GenBank/DDBJ databases">
        <title>De novo Genome Assembly of Clathrus columnatus (Basidiomycota, Fungi) Using Illumina and Nanopore Sequence Data.</title>
        <authorList>
            <person name="Ogiso-Tanaka E."/>
            <person name="Itagaki H."/>
            <person name="Hosoya T."/>
            <person name="Hosaka K."/>
        </authorList>
    </citation>
    <scope>NUCLEOTIDE SEQUENCE</scope>
    <source>
        <strain evidence="3">MO-923</strain>
    </source>
</reference>
<dbReference type="PANTHER" id="PTHR43668:SF5">
    <property type="entry name" value="AMIDOHYDROLASE 3 DOMAIN-CONTAINING PROTEIN"/>
    <property type="match status" value="1"/>
</dbReference>
<dbReference type="SUPFAM" id="SSF51556">
    <property type="entry name" value="Metallo-dependent hydrolases"/>
    <property type="match status" value="1"/>
</dbReference>
<dbReference type="Gene3D" id="3.20.20.140">
    <property type="entry name" value="Metal-dependent hydrolases"/>
    <property type="match status" value="2"/>
</dbReference>
<keyword evidence="1" id="KW-1133">Transmembrane helix</keyword>
<dbReference type="Pfam" id="PF01979">
    <property type="entry name" value="Amidohydro_1"/>
    <property type="match status" value="1"/>
</dbReference>
<gene>
    <name evidence="3" type="ORF">Clacol_010280</name>
</gene>
<feature type="transmembrane region" description="Helical" evidence="1">
    <location>
        <begin position="32"/>
        <end position="50"/>
    </location>
</feature>
<dbReference type="InterPro" id="IPR006680">
    <property type="entry name" value="Amidohydro-rel"/>
</dbReference>
<dbReference type="PANTHER" id="PTHR43668">
    <property type="entry name" value="ALLANTOINASE"/>
    <property type="match status" value="1"/>
</dbReference>
<keyword evidence="1" id="KW-0812">Transmembrane</keyword>
<dbReference type="InterPro" id="IPR011059">
    <property type="entry name" value="Metal-dep_hydrolase_composite"/>
</dbReference>
<dbReference type="GO" id="GO:0004038">
    <property type="term" value="F:allantoinase activity"/>
    <property type="evidence" value="ECO:0007669"/>
    <property type="project" value="TreeGrafter"/>
</dbReference>
<accession>A0AAV5ATA9</accession>
<dbReference type="Gene3D" id="2.30.40.10">
    <property type="entry name" value="Urease, subunit C, domain 1"/>
    <property type="match status" value="1"/>
</dbReference>
<dbReference type="Proteomes" id="UP001050691">
    <property type="component" value="Unassembled WGS sequence"/>
</dbReference>
<dbReference type="EMBL" id="BPWL01000012">
    <property type="protein sequence ID" value="GJJ16001.1"/>
    <property type="molecule type" value="Genomic_DNA"/>
</dbReference>
<dbReference type="SUPFAM" id="SSF51338">
    <property type="entry name" value="Composite domain of metallo-dependent hydrolases"/>
    <property type="match status" value="1"/>
</dbReference>
<comment type="caution">
    <text evidence="3">The sequence shown here is derived from an EMBL/GenBank/DDBJ whole genome shotgun (WGS) entry which is preliminary data.</text>
</comment>
<name>A0AAV5ATA9_9AGAM</name>
<evidence type="ECO:0000256" key="1">
    <source>
        <dbReference type="SAM" id="Phobius"/>
    </source>
</evidence>
<dbReference type="GO" id="GO:0005737">
    <property type="term" value="C:cytoplasm"/>
    <property type="evidence" value="ECO:0007669"/>
    <property type="project" value="TreeGrafter"/>
</dbReference>